<dbReference type="OrthoDB" id="3946546at2759"/>
<protein>
    <submittedName>
        <fullName evidence="1 3">Uncharacterized protein</fullName>
    </submittedName>
</protein>
<gene>
    <name evidence="1 3" type="ORF">BDZ99DRAFT_479924</name>
</gene>
<sequence length="266" mass="30523">MPVPDHILNAIDSFFDDLWREMLPNLQSDDPPFAIEIIKGFKVSKILRYGYTRLAEGDENLWAYKNWDECDQAAHLLCPIVVKVLGVLIAARAEEGDKVEIAHLWVEPERLVKDRTDDRKQRMRGHTVIVYTLKDGRQRVIDPTRSQFGFQNVEKSYREYWEAHAPVIPPQPPQLMTFGGHILMMRRLAARYRSLQQIVFFYHLFAANATLTYNKWAKGRIQGGTRALDVLGGGGTVAKGELLKAMRGSTLRVKEMIDAWEATKKK</sequence>
<organism evidence="1">
    <name type="scientific">Mytilinidion resinicola</name>
    <dbReference type="NCBI Taxonomy" id="574789"/>
    <lineage>
        <taxon>Eukaryota</taxon>
        <taxon>Fungi</taxon>
        <taxon>Dikarya</taxon>
        <taxon>Ascomycota</taxon>
        <taxon>Pezizomycotina</taxon>
        <taxon>Dothideomycetes</taxon>
        <taxon>Pleosporomycetidae</taxon>
        <taxon>Mytilinidiales</taxon>
        <taxon>Mytilinidiaceae</taxon>
        <taxon>Mytilinidion</taxon>
    </lineage>
</organism>
<reference evidence="3" key="2">
    <citation type="submission" date="2020-04" db="EMBL/GenBank/DDBJ databases">
        <authorList>
            <consortium name="NCBI Genome Project"/>
        </authorList>
    </citation>
    <scope>NUCLEOTIDE SEQUENCE</scope>
    <source>
        <strain evidence="3">CBS 304.34</strain>
    </source>
</reference>
<dbReference type="AlphaFoldDB" id="A0A6A6YBA3"/>
<dbReference type="RefSeq" id="XP_033572863.1">
    <property type="nucleotide sequence ID" value="XM_033722294.1"/>
</dbReference>
<evidence type="ECO:0000313" key="2">
    <source>
        <dbReference type="Proteomes" id="UP000504636"/>
    </source>
</evidence>
<reference evidence="3" key="3">
    <citation type="submission" date="2025-04" db="UniProtKB">
        <authorList>
            <consortium name="RefSeq"/>
        </authorList>
    </citation>
    <scope>IDENTIFICATION</scope>
    <source>
        <strain evidence="3">CBS 304.34</strain>
    </source>
</reference>
<name>A0A6A6YBA3_9PEZI</name>
<proteinExistence type="predicted"/>
<accession>A0A6A6YBA3</accession>
<dbReference type="GeneID" id="54463187"/>
<keyword evidence="2" id="KW-1185">Reference proteome</keyword>
<evidence type="ECO:0000313" key="1">
    <source>
        <dbReference type="EMBL" id="KAF2805899.1"/>
    </source>
</evidence>
<reference evidence="1 3" key="1">
    <citation type="journal article" date="2020" name="Stud. Mycol.">
        <title>101 Dothideomycetes genomes: a test case for predicting lifestyles and emergence of pathogens.</title>
        <authorList>
            <person name="Haridas S."/>
            <person name="Albert R."/>
            <person name="Binder M."/>
            <person name="Bloem J."/>
            <person name="Labutti K."/>
            <person name="Salamov A."/>
            <person name="Andreopoulos B."/>
            <person name="Baker S."/>
            <person name="Barry K."/>
            <person name="Bills G."/>
            <person name="Bluhm B."/>
            <person name="Cannon C."/>
            <person name="Castanera R."/>
            <person name="Culley D."/>
            <person name="Daum C."/>
            <person name="Ezra D."/>
            <person name="Gonzalez J."/>
            <person name="Henrissat B."/>
            <person name="Kuo A."/>
            <person name="Liang C."/>
            <person name="Lipzen A."/>
            <person name="Lutzoni F."/>
            <person name="Magnuson J."/>
            <person name="Mondo S."/>
            <person name="Nolan M."/>
            <person name="Ohm R."/>
            <person name="Pangilinan J."/>
            <person name="Park H.-J."/>
            <person name="Ramirez L."/>
            <person name="Alfaro M."/>
            <person name="Sun H."/>
            <person name="Tritt A."/>
            <person name="Yoshinaga Y."/>
            <person name="Zwiers L.-H."/>
            <person name="Turgeon B."/>
            <person name="Goodwin S."/>
            <person name="Spatafora J."/>
            <person name="Crous P."/>
            <person name="Grigoriev I."/>
        </authorList>
    </citation>
    <scope>NUCLEOTIDE SEQUENCE</scope>
    <source>
        <strain evidence="1 3">CBS 304.34</strain>
    </source>
</reference>
<evidence type="ECO:0000313" key="3">
    <source>
        <dbReference type="RefSeq" id="XP_033572863.1"/>
    </source>
</evidence>
<dbReference type="EMBL" id="MU003708">
    <property type="protein sequence ID" value="KAF2805899.1"/>
    <property type="molecule type" value="Genomic_DNA"/>
</dbReference>
<dbReference type="Proteomes" id="UP000504636">
    <property type="component" value="Unplaced"/>
</dbReference>